<dbReference type="Proteomes" id="UP001302494">
    <property type="component" value="Chromosome"/>
</dbReference>
<dbReference type="RefSeq" id="WP_312741363.1">
    <property type="nucleotide sequence ID" value="NZ_CP116968.1"/>
</dbReference>
<organism evidence="1 2">
    <name type="scientific">Candidatus Nitrospira neomarina</name>
    <dbReference type="NCBI Taxonomy" id="3020899"/>
    <lineage>
        <taxon>Bacteria</taxon>
        <taxon>Pseudomonadati</taxon>
        <taxon>Nitrospirota</taxon>
        <taxon>Nitrospiria</taxon>
        <taxon>Nitrospirales</taxon>
        <taxon>Nitrospiraceae</taxon>
        <taxon>Nitrospira</taxon>
    </lineage>
</organism>
<dbReference type="AlphaFoldDB" id="A0AA96GF23"/>
<protein>
    <submittedName>
        <fullName evidence="1">Uncharacterized protein</fullName>
    </submittedName>
</protein>
<proteinExistence type="predicted"/>
<gene>
    <name evidence="1" type="ORF">PQG83_12165</name>
</gene>
<evidence type="ECO:0000313" key="1">
    <source>
        <dbReference type="EMBL" id="WNM60516.1"/>
    </source>
</evidence>
<evidence type="ECO:0000313" key="2">
    <source>
        <dbReference type="Proteomes" id="UP001302494"/>
    </source>
</evidence>
<sequence length="106" mass="12330">MLRNFRSEAVLRRVVQPYEGTLPLKGRKVCAQFLLKWLNHMNTIVLGPLYSDTKQLAYTSTCHSDLSRFVRGTLIDSWLEGPVGTHWKQQPLLRPPPTNRMERVRI</sequence>
<dbReference type="KEGG" id="nneo:PQG83_12165"/>
<dbReference type="EMBL" id="CP116968">
    <property type="protein sequence ID" value="WNM60516.1"/>
    <property type="molecule type" value="Genomic_DNA"/>
</dbReference>
<accession>A0AA96GF23</accession>
<name>A0AA96GF23_9BACT</name>
<reference evidence="1 2" key="1">
    <citation type="submission" date="2023-01" db="EMBL/GenBank/DDBJ databases">
        <title>Cultivation and genomic characterization of new, ubiquitous marine nitrite-oxidizing bacteria from the Nitrospirales.</title>
        <authorList>
            <person name="Mueller A.J."/>
            <person name="Daebeler A."/>
            <person name="Herbold C.W."/>
            <person name="Kirkegaard R.H."/>
            <person name="Daims H."/>
        </authorList>
    </citation>
    <scope>NUCLEOTIDE SEQUENCE [LARGE SCALE GENOMIC DNA]</scope>
    <source>
        <strain evidence="1 2">DK</strain>
    </source>
</reference>
<keyword evidence="2" id="KW-1185">Reference proteome</keyword>